<dbReference type="GO" id="GO:0016020">
    <property type="term" value="C:membrane"/>
    <property type="evidence" value="ECO:0007669"/>
    <property type="project" value="InterPro"/>
</dbReference>
<evidence type="ECO:0000256" key="3">
    <source>
        <dbReference type="ARBA" id="ARBA00023288"/>
    </source>
</evidence>
<dbReference type="OrthoDB" id="9811552at2"/>
<dbReference type="SMART" id="SM00062">
    <property type="entry name" value="PBPb"/>
    <property type="match status" value="1"/>
</dbReference>
<feature type="domain" description="Ionotropic glutamate receptor C-terminal" evidence="6">
    <location>
        <begin position="40"/>
        <end position="262"/>
    </location>
</feature>
<dbReference type="GO" id="GO:0015276">
    <property type="term" value="F:ligand-gated monoatomic ion channel activity"/>
    <property type="evidence" value="ECO:0007669"/>
    <property type="project" value="InterPro"/>
</dbReference>
<evidence type="ECO:0000256" key="4">
    <source>
        <dbReference type="SAM" id="SignalP"/>
    </source>
</evidence>
<evidence type="ECO:0000313" key="7">
    <source>
        <dbReference type="EMBL" id="TCS83300.1"/>
    </source>
</evidence>
<organism evidence="7 8">
    <name type="scientific">Tepidibacillus fermentans</name>
    <dbReference type="NCBI Taxonomy" id="1281767"/>
    <lineage>
        <taxon>Bacteria</taxon>
        <taxon>Bacillati</taxon>
        <taxon>Bacillota</taxon>
        <taxon>Bacilli</taxon>
        <taxon>Bacillales</taxon>
        <taxon>Bacillaceae</taxon>
        <taxon>Tepidibacillus</taxon>
    </lineage>
</organism>
<dbReference type="SUPFAM" id="SSF53850">
    <property type="entry name" value="Periplasmic binding protein-like II"/>
    <property type="match status" value="1"/>
</dbReference>
<dbReference type="EMBL" id="SMAB01000005">
    <property type="protein sequence ID" value="TCS83300.1"/>
    <property type="molecule type" value="Genomic_DNA"/>
</dbReference>
<keyword evidence="8" id="KW-1185">Reference proteome</keyword>
<dbReference type="PROSITE" id="PS51257">
    <property type="entry name" value="PROKAR_LIPOPROTEIN"/>
    <property type="match status" value="1"/>
</dbReference>
<dbReference type="CDD" id="cd13624">
    <property type="entry name" value="PBP2_Arg_Lys_His"/>
    <property type="match status" value="1"/>
</dbReference>
<dbReference type="Gene3D" id="3.40.190.10">
    <property type="entry name" value="Periplasmic binding protein-like II"/>
    <property type="match status" value="2"/>
</dbReference>
<keyword evidence="2" id="KW-0564">Palmitate</keyword>
<evidence type="ECO:0000256" key="1">
    <source>
        <dbReference type="ARBA" id="ARBA00022729"/>
    </source>
</evidence>
<accession>A0A4R3KIC7</accession>
<protein>
    <submittedName>
        <fullName evidence="7">Amino acid ABC transporter substrate-binding protein (PAAT family)</fullName>
    </submittedName>
</protein>
<feature type="chain" id="PRO_5038557599" evidence="4">
    <location>
        <begin position="23"/>
        <end position="262"/>
    </location>
</feature>
<proteinExistence type="predicted"/>
<dbReference type="PANTHER" id="PTHR35936">
    <property type="entry name" value="MEMBRANE-BOUND LYTIC MUREIN TRANSGLYCOSYLASE F"/>
    <property type="match status" value="1"/>
</dbReference>
<sequence>MKKVKLAIFVLLLIIGSLSLFGCGASDKGEDNSNTGGEKTYKVVTDATFPPFESTLPSGEIVGFDIDLIKAIAEVQGFKVDIQHVGWQPMLNAIDNGKGDIAIAGITIDEERKQKYDFTEPYFDATQYILVPENSNVKSLDDLQGQNIGFQSGTTGEKAVQKIFGKDYKGAKGYEDLPAAVNDLLTGRIVAIVGDNAVVGEFVKKYPDKKLKVVKDDRFEVEHYGIMVKKGNTELLKQLNEGLKKIKENGKYQEIKNKYFAE</sequence>
<comment type="caution">
    <text evidence="7">The sequence shown here is derived from an EMBL/GenBank/DDBJ whole genome shotgun (WGS) entry which is preliminary data.</text>
</comment>
<dbReference type="Pfam" id="PF00497">
    <property type="entry name" value="SBP_bac_3"/>
    <property type="match status" value="1"/>
</dbReference>
<dbReference type="InterPro" id="IPR001638">
    <property type="entry name" value="Solute-binding_3/MltF_N"/>
</dbReference>
<feature type="domain" description="Solute-binding protein family 3/N-terminal" evidence="5">
    <location>
        <begin position="40"/>
        <end position="262"/>
    </location>
</feature>
<dbReference type="RefSeq" id="WP_132767707.1">
    <property type="nucleotide sequence ID" value="NZ_SMAB01000005.1"/>
</dbReference>
<reference evidence="7 8" key="1">
    <citation type="submission" date="2019-03" db="EMBL/GenBank/DDBJ databases">
        <title>Genomic Encyclopedia of Type Strains, Phase IV (KMG-IV): sequencing the most valuable type-strain genomes for metagenomic binning, comparative biology and taxonomic classification.</title>
        <authorList>
            <person name="Goeker M."/>
        </authorList>
    </citation>
    <scope>NUCLEOTIDE SEQUENCE [LARGE SCALE GENOMIC DNA]</scope>
    <source>
        <strain evidence="7 8">DSM 23802</strain>
    </source>
</reference>
<evidence type="ECO:0000313" key="8">
    <source>
        <dbReference type="Proteomes" id="UP000295788"/>
    </source>
</evidence>
<dbReference type="SMART" id="SM00079">
    <property type="entry name" value="PBPe"/>
    <property type="match status" value="1"/>
</dbReference>
<dbReference type="PANTHER" id="PTHR35936:SF17">
    <property type="entry name" value="ARGININE-BINDING EXTRACELLULAR PROTEIN ARTP"/>
    <property type="match status" value="1"/>
</dbReference>
<evidence type="ECO:0000259" key="6">
    <source>
        <dbReference type="SMART" id="SM00079"/>
    </source>
</evidence>
<name>A0A4R3KIC7_9BACI</name>
<dbReference type="Proteomes" id="UP000295788">
    <property type="component" value="Unassembled WGS sequence"/>
</dbReference>
<gene>
    <name evidence="7" type="ORF">EDD72_10540</name>
</gene>
<feature type="signal peptide" evidence="4">
    <location>
        <begin position="1"/>
        <end position="22"/>
    </location>
</feature>
<dbReference type="AlphaFoldDB" id="A0A4R3KIC7"/>
<evidence type="ECO:0000259" key="5">
    <source>
        <dbReference type="SMART" id="SM00062"/>
    </source>
</evidence>
<evidence type="ECO:0000256" key="2">
    <source>
        <dbReference type="ARBA" id="ARBA00023139"/>
    </source>
</evidence>
<keyword evidence="3" id="KW-0449">Lipoprotein</keyword>
<keyword evidence="1 4" id="KW-0732">Signal</keyword>
<dbReference type="InterPro" id="IPR001320">
    <property type="entry name" value="Iontro_rcpt_C"/>
</dbReference>